<feature type="chain" id="PRO_5021336728" description="Secreted protein" evidence="1">
    <location>
        <begin position="16"/>
        <end position="74"/>
    </location>
</feature>
<reference evidence="2 3" key="1">
    <citation type="submission" date="2019-02" db="EMBL/GenBank/DDBJ databases">
        <title>Genome sequencing of the rare red list fungi Dentipellis fragilis.</title>
        <authorList>
            <person name="Buettner E."/>
            <person name="Kellner H."/>
        </authorList>
    </citation>
    <scope>NUCLEOTIDE SEQUENCE [LARGE SCALE GENOMIC DNA]</scope>
    <source>
        <strain evidence="2 3">DSM 105465</strain>
    </source>
</reference>
<keyword evidence="1" id="KW-0732">Signal</keyword>
<evidence type="ECO:0000313" key="2">
    <source>
        <dbReference type="EMBL" id="TFY52277.1"/>
    </source>
</evidence>
<dbReference type="EMBL" id="SEOQ01001337">
    <property type="protein sequence ID" value="TFY52277.1"/>
    <property type="molecule type" value="Genomic_DNA"/>
</dbReference>
<name>A0A4Y9XSA6_9AGAM</name>
<evidence type="ECO:0000313" key="3">
    <source>
        <dbReference type="Proteomes" id="UP000298327"/>
    </source>
</evidence>
<organism evidence="2 3">
    <name type="scientific">Dentipellis fragilis</name>
    <dbReference type="NCBI Taxonomy" id="205917"/>
    <lineage>
        <taxon>Eukaryota</taxon>
        <taxon>Fungi</taxon>
        <taxon>Dikarya</taxon>
        <taxon>Basidiomycota</taxon>
        <taxon>Agaricomycotina</taxon>
        <taxon>Agaricomycetes</taxon>
        <taxon>Russulales</taxon>
        <taxon>Hericiaceae</taxon>
        <taxon>Dentipellis</taxon>
    </lineage>
</organism>
<proteinExistence type="predicted"/>
<comment type="caution">
    <text evidence="2">The sequence shown here is derived from an EMBL/GenBank/DDBJ whole genome shotgun (WGS) entry which is preliminary data.</text>
</comment>
<protein>
    <recommendedName>
        <fullName evidence="4">Secreted protein</fullName>
    </recommendedName>
</protein>
<sequence>MWQRLLALPLGGATATLRLWVSLVPEYNAREDAMRQVIGALRASRNSRTRCRQHVDLPERGLHTEVTHVLRPPK</sequence>
<evidence type="ECO:0008006" key="4">
    <source>
        <dbReference type="Google" id="ProtNLM"/>
    </source>
</evidence>
<gene>
    <name evidence="2" type="ORF">EVG20_g10619</name>
</gene>
<dbReference type="AlphaFoldDB" id="A0A4Y9XSA6"/>
<keyword evidence="3" id="KW-1185">Reference proteome</keyword>
<evidence type="ECO:0000256" key="1">
    <source>
        <dbReference type="SAM" id="SignalP"/>
    </source>
</evidence>
<accession>A0A4Y9XSA6</accession>
<feature type="signal peptide" evidence="1">
    <location>
        <begin position="1"/>
        <end position="15"/>
    </location>
</feature>
<dbReference type="Proteomes" id="UP000298327">
    <property type="component" value="Unassembled WGS sequence"/>
</dbReference>